<dbReference type="AlphaFoldDB" id="A0AA88A9D9"/>
<evidence type="ECO:0000313" key="1">
    <source>
        <dbReference type="EMBL" id="GMN39586.1"/>
    </source>
</evidence>
<reference evidence="1" key="1">
    <citation type="submission" date="2023-07" db="EMBL/GenBank/DDBJ databases">
        <title>draft genome sequence of fig (Ficus carica).</title>
        <authorList>
            <person name="Takahashi T."/>
            <person name="Nishimura K."/>
        </authorList>
    </citation>
    <scope>NUCLEOTIDE SEQUENCE</scope>
</reference>
<proteinExistence type="predicted"/>
<name>A0AA88A9D9_FICCA</name>
<comment type="caution">
    <text evidence="1">The sequence shown here is derived from an EMBL/GenBank/DDBJ whole genome shotgun (WGS) entry which is preliminary data.</text>
</comment>
<sequence>MAFWNELKSKTVSAQGPKRTISYQTEAWVVIEVVFRNPGWGRDSESRSRSRVTGDGIKFRDEFQGWGKVLEQELWLGFKTGVEVVFRGRVQDGVRSGFGMGGQGWVLGSSFGLRVGVRIGVRVGFSDGGRGWVLRRGSRSSFGVGFEFGFQNGGLRAGVGIVFQDSGRSHVFGSMSDFGVGVGFWDRDVTVLGLGSRSRSGPGFMTWVEVGPATRNLTLTSIPRHV</sequence>
<gene>
    <name evidence="1" type="ORF">TIFTF001_008817</name>
</gene>
<dbReference type="EMBL" id="BTGU01000009">
    <property type="protein sequence ID" value="GMN39586.1"/>
    <property type="molecule type" value="Genomic_DNA"/>
</dbReference>
<protein>
    <submittedName>
        <fullName evidence="1">Uncharacterized protein</fullName>
    </submittedName>
</protein>
<accession>A0AA88A9D9</accession>
<dbReference type="Proteomes" id="UP001187192">
    <property type="component" value="Unassembled WGS sequence"/>
</dbReference>
<organism evidence="1 2">
    <name type="scientific">Ficus carica</name>
    <name type="common">Common fig</name>
    <dbReference type="NCBI Taxonomy" id="3494"/>
    <lineage>
        <taxon>Eukaryota</taxon>
        <taxon>Viridiplantae</taxon>
        <taxon>Streptophyta</taxon>
        <taxon>Embryophyta</taxon>
        <taxon>Tracheophyta</taxon>
        <taxon>Spermatophyta</taxon>
        <taxon>Magnoliopsida</taxon>
        <taxon>eudicotyledons</taxon>
        <taxon>Gunneridae</taxon>
        <taxon>Pentapetalae</taxon>
        <taxon>rosids</taxon>
        <taxon>fabids</taxon>
        <taxon>Rosales</taxon>
        <taxon>Moraceae</taxon>
        <taxon>Ficeae</taxon>
        <taxon>Ficus</taxon>
    </lineage>
</organism>
<evidence type="ECO:0000313" key="2">
    <source>
        <dbReference type="Proteomes" id="UP001187192"/>
    </source>
</evidence>
<keyword evidence="2" id="KW-1185">Reference proteome</keyword>